<feature type="domain" description="Protein kinase" evidence="5">
    <location>
        <begin position="18"/>
        <end position="298"/>
    </location>
</feature>
<dbReference type="InterPro" id="IPR006652">
    <property type="entry name" value="Kelch_1"/>
</dbReference>
<dbReference type="Gene3D" id="2.120.10.80">
    <property type="entry name" value="Kelch-type beta propeller"/>
    <property type="match status" value="2"/>
</dbReference>
<dbReference type="SUPFAM" id="SSF56112">
    <property type="entry name" value="Protein kinase-like (PK-like)"/>
    <property type="match status" value="1"/>
</dbReference>
<dbReference type="PROSITE" id="PS00107">
    <property type="entry name" value="PROTEIN_KINASE_ATP"/>
    <property type="match status" value="1"/>
</dbReference>
<gene>
    <name evidence="6" type="ORF">CVLEPA_LOCUS14494</name>
</gene>
<dbReference type="InterPro" id="IPR008271">
    <property type="entry name" value="Ser/Thr_kinase_AS"/>
</dbReference>
<protein>
    <recommendedName>
        <fullName evidence="5">Protein kinase domain-containing protein</fullName>
    </recommendedName>
</protein>
<keyword evidence="1" id="KW-0880">Kelch repeat</keyword>
<dbReference type="Pfam" id="PF24681">
    <property type="entry name" value="Kelch_KLHDC2_KLHL20_DRC7"/>
    <property type="match status" value="1"/>
</dbReference>
<dbReference type="Proteomes" id="UP001642483">
    <property type="component" value="Unassembled WGS sequence"/>
</dbReference>
<keyword evidence="3 4" id="KW-0067">ATP-binding</keyword>
<dbReference type="InterPro" id="IPR000719">
    <property type="entry name" value="Prot_kinase_dom"/>
</dbReference>
<dbReference type="InterPro" id="IPR017441">
    <property type="entry name" value="Protein_kinase_ATP_BS"/>
</dbReference>
<evidence type="ECO:0000259" key="5">
    <source>
        <dbReference type="PROSITE" id="PS50011"/>
    </source>
</evidence>
<keyword evidence="2 4" id="KW-0547">Nucleotide-binding</keyword>
<dbReference type="InterPro" id="IPR015915">
    <property type="entry name" value="Kelch-typ_b-propeller"/>
</dbReference>
<dbReference type="SMART" id="SM00220">
    <property type="entry name" value="S_TKc"/>
    <property type="match status" value="1"/>
</dbReference>
<dbReference type="PROSITE" id="PS51257">
    <property type="entry name" value="PROKAR_LIPOPROTEIN"/>
    <property type="match status" value="1"/>
</dbReference>
<evidence type="ECO:0000256" key="4">
    <source>
        <dbReference type="PROSITE-ProRule" id="PRU10141"/>
    </source>
</evidence>
<keyword evidence="7" id="KW-1185">Reference proteome</keyword>
<evidence type="ECO:0000313" key="6">
    <source>
        <dbReference type="EMBL" id="CAK8683416.1"/>
    </source>
</evidence>
<dbReference type="SMART" id="SM00612">
    <property type="entry name" value="Kelch"/>
    <property type="match status" value="3"/>
</dbReference>
<dbReference type="SUPFAM" id="SSF117281">
    <property type="entry name" value="Kelch motif"/>
    <property type="match status" value="1"/>
</dbReference>
<evidence type="ECO:0000256" key="3">
    <source>
        <dbReference type="ARBA" id="ARBA00022840"/>
    </source>
</evidence>
<feature type="binding site" evidence="4">
    <location>
        <position position="46"/>
    </location>
    <ligand>
        <name>ATP</name>
        <dbReference type="ChEBI" id="CHEBI:30616"/>
    </ligand>
</feature>
<dbReference type="Gene3D" id="1.10.510.10">
    <property type="entry name" value="Transferase(Phosphotransferase) domain 1"/>
    <property type="match status" value="1"/>
</dbReference>
<accession>A0ABP0FXY4</accession>
<dbReference type="InterPro" id="IPR011009">
    <property type="entry name" value="Kinase-like_dom_sf"/>
</dbReference>
<dbReference type="PROSITE" id="PS50011">
    <property type="entry name" value="PROTEIN_KINASE_DOM"/>
    <property type="match status" value="1"/>
</dbReference>
<sequence length="661" mass="74365">MNKEVIKQYDVTEFKTSCDETGILGHGGFGCVRLCKHKKLGFVAVKLFNPVKMEDNPKKWMKEVDLIHGNEHTNVLVTHGIVKCSKFFGIVLEFAECKDLYSLIFDEDIQLSWGLRLKFMLDTAKGLAHLHEKKLIHRDLKLQNILLSKNLEVKIGDFGSAKLFKSMTSTSDTKSNPRITIVYAAPEVLKDFWVKPKMDQDMYSFAMIMYEITTRQHANYGSKRVVNETLYVEGIKHGQRPKEMEELIKHLKEENTPLSKLDVELVSNLKETVSLCWCQEPGERLTASQVENELAGLLQERNLEYVTAEAVIISEKVKNPKNLEVFEDDTSTLEKFSYPFEKLSVSSEVIGNIPPLEGIDIRSRNASALILVGGQGTLTDACAVNPSKKQLQDLPSLNTGRCHHCAVVLQNKLFVMGGISGSKVLNSVEYMDLKEKSVWKEVAPMHECRYLAAAETFNDNIYIFGGKNEKDEALKSIEQFQHQSNQWTTLEAQLSVERFNFATFLLQDTIYCCGGKSVEILDSVDIFKITDGNLNYDVKSSSECKLPEGRYGACSVVHGNNKAFLLGGLGGKGFIRSVLCFSDGVWEKSFTMGTKRLSFSAQVLGSNLYAVGGHGQHHKHLLSTTIEFRGLDDDKADWNFINLTNFGQSDKYWAGHSVIIW</sequence>
<dbReference type="Pfam" id="PF00069">
    <property type="entry name" value="Pkinase"/>
    <property type="match status" value="1"/>
</dbReference>
<reference evidence="6 7" key="1">
    <citation type="submission" date="2024-02" db="EMBL/GenBank/DDBJ databases">
        <authorList>
            <person name="Daric V."/>
            <person name="Darras S."/>
        </authorList>
    </citation>
    <scope>NUCLEOTIDE SEQUENCE [LARGE SCALE GENOMIC DNA]</scope>
</reference>
<dbReference type="PROSITE" id="PS00108">
    <property type="entry name" value="PROTEIN_KINASE_ST"/>
    <property type="match status" value="1"/>
</dbReference>
<dbReference type="PANTHER" id="PTHR44329">
    <property type="entry name" value="SERINE/THREONINE-PROTEIN KINASE TNNI3K-RELATED"/>
    <property type="match status" value="1"/>
</dbReference>
<dbReference type="EMBL" id="CAWYQH010000097">
    <property type="protein sequence ID" value="CAK8683416.1"/>
    <property type="molecule type" value="Genomic_DNA"/>
</dbReference>
<organism evidence="6 7">
    <name type="scientific">Clavelina lepadiformis</name>
    <name type="common">Light-bulb sea squirt</name>
    <name type="synonym">Ascidia lepadiformis</name>
    <dbReference type="NCBI Taxonomy" id="159417"/>
    <lineage>
        <taxon>Eukaryota</taxon>
        <taxon>Metazoa</taxon>
        <taxon>Chordata</taxon>
        <taxon>Tunicata</taxon>
        <taxon>Ascidiacea</taxon>
        <taxon>Aplousobranchia</taxon>
        <taxon>Clavelinidae</taxon>
        <taxon>Clavelina</taxon>
    </lineage>
</organism>
<evidence type="ECO:0000256" key="1">
    <source>
        <dbReference type="ARBA" id="ARBA00022441"/>
    </source>
</evidence>
<dbReference type="PANTHER" id="PTHR44329:SF291">
    <property type="entry name" value="PROTEIN KINASE DOMAIN-CONTAINING PROTEIN"/>
    <property type="match status" value="1"/>
</dbReference>
<name>A0ABP0FXY4_CLALP</name>
<evidence type="ECO:0000256" key="2">
    <source>
        <dbReference type="ARBA" id="ARBA00022741"/>
    </source>
</evidence>
<evidence type="ECO:0000313" key="7">
    <source>
        <dbReference type="Proteomes" id="UP001642483"/>
    </source>
</evidence>
<proteinExistence type="predicted"/>
<dbReference type="InterPro" id="IPR051681">
    <property type="entry name" value="Ser/Thr_Kinases-Pseudokinases"/>
</dbReference>
<comment type="caution">
    <text evidence="6">The sequence shown here is derived from an EMBL/GenBank/DDBJ whole genome shotgun (WGS) entry which is preliminary data.</text>
</comment>